<evidence type="ECO:0000256" key="1">
    <source>
        <dbReference type="ARBA" id="ARBA00038494"/>
    </source>
</evidence>
<dbReference type="AlphaFoldDB" id="A0A857JB80"/>
<evidence type="ECO:0000313" key="4">
    <source>
        <dbReference type="EMBL" id="QHI99975.1"/>
    </source>
</evidence>
<dbReference type="PANTHER" id="PTHR43630:SF2">
    <property type="entry name" value="GLYCOSYLTRANSFERASE"/>
    <property type="match status" value="1"/>
</dbReference>
<organism evidence="4 5">
    <name type="scientific">Xylophilus rhododendri</name>
    <dbReference type="NCBI Taxonomy" id="2697032"/>
    <lineage>
        <taxon>Bacteria</taxon>
        <taxon>Pseudomonadati</taxon>
        <taxon>Pseudomonadota</taxon>
        <taxon>Betaproteobacteria</taxon>
        <taxon>Burkholderiales</taxon>
        <taxon>Xylophilus</taxon>
    </lineage>
</organism>
<feature type="domain" description="Glycosyltransferase 2-like" evidence="3">
    <location>
        <begin position="21"/>
        <end position="136"/>
    </location>
</feature>
<dbReference type="InterPro" id="IPR029044">
    <property type="entry name" value="Nucleotide-diphossugar_trans"/>
</dbReference>
<feature type="transmembrane region" description="Helical" evidence="2">
    <location>
        <begin position="260"/>
        <end position="277"/>
    </location>
</feature>
<dbReference type="Pfam" id="PF00535">
    <property type="entry name" value="Glycos_transf_2"/>
    <property type="match status" value="1"/>
</dbReference>
<gene>
    <name evidence="4" type="ORF">GT347_19520</name>
</gene>
<dbReference type="RefSeq" id="WP_160553786.1">
    <property type="nucleotide sequence ID" value="NZ_CP047650.1"/>
</dbReference>
<accession>A0A857JB80</accession>
<dbReference type="InterPro" id="IPR001173">
    <property type="entry name" value="Glyco_trans_2-like"/>
</dbReference>
<reference evidence="4 5" key="1">
    <citation type="submission" date="2020-01" db="EMBL/GenBank/DDBJ databases">
        <title>Genome sequencing of strain KACC 21265.</title>
        <authorList>
            <person name="Heo J."/>
            <person name="Kim S.-J."/>
            <person name="Kim J.-S."/>
            <person name="Hong S.-B."/>
            <person name="Kwon S.-W."/>
        </authorList>
    </citation>
    <scope>NUCLEOTIDE SEQUENCE [LARGE SCALE GENOMIC DNA]</scope>
    <source>
        <strain evidence="4 5">KACC 21265</strain>
    </source>
</reference>
<sequence>MPDLLAQNIDSQGFPSACRVSIVIKALNEERRIEKAVSSALTAVASIGGEVVLADSCSSDRTVELASRFPIRIVQLAAAAERCCGIGPQLGYQHAFGEYVYILDGDMEMLPDFLPQAVAYMDRHPEVGGVGGRIIEMNTSSLEYLARMERASSHMAAGDVDRLDMGGLYRRNAIEEAGYFSDRNLHSYEELDLAIRMRAKGWRLVRIDVPSVTHHGHDAPPYALLRKRWKTGYICGLGELVRASWGQPQMPFLWRDVRELRLYIGVMVWWAVLVLLALWPMPVALKCLALLAVALGPWVLMGWRKKSFRKATFSVVSWAFNVAGLLRGMLRARTPPVRPVDSVVVQEPPAHAGIS</sequence>
<dbReference type="PANTHER" id="PTHR43630">
    <property type="entry name" value="POLY-BETA-1,6-N-ACETYL-D-GLUCOSAMINE SYNTHASE"/>
    <property type="match status" value="1"/>
</dbReference>
<keyword evidence="4" id="KW-0808">Transferase</keyword>
<name>A0A857JB80_9BURK</name>
<dbReference type="Gene3D" id="3.90.550.10">
    <property type="entry name" value="Spore Coat Polysaccharide Biosynthesis Protein SpsA, Chain A"/>
    <property type="match status" value="1"/>
</dbReference>
<keyword evidence="2" id="KW-0812">Transmembrane</keyword>
<evidence type="ECO:0000313" key="5">
    <source>
        <dbReference type="Proteomes" id="UP000464787"/>
    </source>
</evidence>
<dbReference type="Proteomes" id="UP000464787">
    <property type="component" value="Chromosome"/>
</dbReference>
<dbReference type="EMBL" id="CP047650">
    <property type="protein sequence ID" value="QHI99975.1"/>
    <property type="molecule type" value="Genomic_DNA"/>
</dbReference>
<dbReference type="KEGG" id="xyk:GT347_19520"/>
<keyword evidence="2" id="KW-1133">Transmembrane helix</keyword>
<dbReference type="GO" id="GO:0016740">
    <property type="term" value="F:transferase activity"/>
    <property type="evidence" value="ECO:0007669"/>
    <property type="project" value="UniProtKB-KW"/>
</dbReference>
<dbReference type="SUPFAM" id="SSF53448">
    <property type="entry name" value="Nucleotide-diphospho-sugar transferases"/>
    <property type="match status" value="1"/>
</dbReference>
<comment type="similarity">
    <text evidence="1">Belongs to the glycosyltransferase 2 family. WaaE/KdtX subfamily.</text>
</comment>
<protein>
    <submittedName>
        <fullName evidence="4">Glycosyltransferase</fullName>
    </submittedName>
</protein>
<evidence type="ECO:0000259" key="3">
    <source>
        <dbReference type="Pfam" id="PF00535"/>
    </source>
</evidence>
<feature type="transmembrane region" description="Helical" evidence="2">
    <location>
        <begin position="283"/>
        <end position="300"/>
    </location>
</feature>
<keyword evidence="5" id="KW-1185">Reference proteome</keyword>
<proteinExistence type="inferred from homology"/>
<evidence type="ECO:0000256" key="2">
    <source>
        <dbReference type="SAM" id="Phobius"/>
    </source>
</evidence>
<keyword evidence="2" id="KW-0472">Membrane</keyword>